<evidence type="ECO:0000256" key="1">
    <source>
        <dbReference type="SAM" id="Phobius"/>
    </source>
</evidence>
<evidence type="ECO:0000256" key="2">
    <source>
        <dbReference type="SAM" id="SignalP"/>
    </source>
</evidence>
<feature type="signal peptide" evidence="2">
    <location>
        <begin position="1"/>
        <end position="20"/>
    </location>
</feature>
<sequence length="137" mass="15350">MMLKFFPWFIFFLCTTAVSCWKLEGFPTLESQDFNLSEPAVRGQEIHALRHAGLNRTVGLEANGDKEEYEKMHDNFLSEKSQRGKGAYGGANIAHRPRPAKNAASSLVRPPFFLSTTVLQVSLTVILAFSSLLLKLF</sequence>
<evidence type="ECO:0000313" key="4">
    <source>
        <dbReference type="RefSeq" id="XP_021298130.1"/>
    </source>
</evidence>
<keyword evidence="1" id="KW-0472">Membrane</keyword>
<keyword evidence="3" id="KW-1185">Reference proteome</keyword>
<dbReference type="AlphaFoldDB" id="A0A6J1BFS0"/>
<proteinExistence type="predicted"/>
<name>A0A6J1BFS0_9ROSI</name>
<dbReference type="OrthoDB" id="1660466at2759"/>
<keyword evidence="1" id="KW-0812">Transmembrane</keyword>
<dbReference type="RefSeq" id="XP_021298130.1">
    <property type="nucleotide sequence ID" value="XM_021442455.1"/>
</dbReference>
<accession>A0A6J1BFS0</accession>
<feature type="transmembrane region" description="Helical" evidence="1">
    <location>
        <begin position="112"/>
        <end position="134"/>
    </location>
</feature>
<dbReference type="GeneID" id="110427067"/>
<reference evidence="4" key="1">
    <citation type="submission" date="2025-08" db="UniProtKB">
        <authorList>
            <consortium name="RefSeq"/>
        </authorList>
    </citation>
    <scope>IDENTIFICATION</scope>
    <source>
        <tissue evidence="4">Leaf</tissue>
    </source>
</reference>
<gene>
    <name evidence="4" type="primary">LOC110427067</name>
</gene>
<feature type="chain" id="PRO_5026890998" evidence="2">
    <location>
        <begin position="21"/>
        <end position="137"/>
    </location>
</feature>
<dbReference type="Proteomes" id="UP000504621">
    <property type="component" value="Unplaced"/>
</dbReference>
<protein>
    <submittedName>
        <fullName evidence="4">Uncharacterized protein LOC110427067</fullName>
    </submittedName>
</protein>
<organism evidence="3 4">
    <name type="scientific">Herrania umbratica</name>
    <dbReference type="NCBI Taxonomy" id="108875"/>
    <lineage>
        <taxon>Eukaryota</taxon>
        <taxon>Viridiplantae</taxon>
        <taxon>Streptophyta</taxon>
        <taxon>Embryophyta</taxon>
        <taxon>Tracheophyta</taxon>
        <taxon>Spermatophyta</taxon>
        <taxon>Magnoliopsida</taxon>
        <taxon>eudicotyledons</taxon>
        <taxon>Gunneridae</taxon>
        <taxon>Pentapetalae</taxon>
        <taxon>rosids</taxon>
        <taxon>malvids</taxon>
        <taxon>Malvales</taxon>
        <taxon>Malvaceae</taxon>
        <taxon>Byttnerioideae</taxon>
        <taxon>Herrania</taxon>
    </lineage>
</organism>
<dbReference type="PROSITE" id="PS51257">
    <property type="entry name" value="PROKAR_LIPOPROTEIN"/>
    <property type="match status" value="1"/>
</dbReference>
<keyword evidence="2" id="KW-0732">Signal</keyword>
<evidence type="ECO:0000313" key="3">
    <source>
        <dbReference type="Proteomes" id="UP000504621"/>
    </source>
</evidence>
<keyword evidence="1" id="KW-1133">Transmembrane helix</keyword>